<name>A0A919VI28_9ACTN</name>
<sequence>MPVVDGFLILLMVAFAVGGYRQGFVVGALSFGGFFSGLLIGLQIGPLIAGQFADGAVRLVVALVTILALAVLGQTLAGWLGTRLRGTILSPSAQRLDDGGGAAVSLVAVLVVAGLLAVPLASTPFPGLNKQVRSSAVLQGVDRLLPPQAQALSAGLRESLRTDGFPDVFAGLAGTGAAQVPAPDPRLAEARVVTDARRSVIKVRGTSCTQQIEGSGFVYAPERVMTNAHVVAGTSAVRVETRDGPRDGTVVVFDPERDLAVIYVPGLRAPVLPFVREPAAPGADAIVLGYPLNGPYNAQAARVRESGDITGPAIDDSADVTREIYTIRALVRRGNSGGPLVAPNGDVLGVIFAVAREDRNVGFALTAAEASGPAKLGADRTRGVETGACG</sequence>
<dbReference type="SUPFAM" id="SSF50494">
    <property type="entry name" value="Trypsin-like serine proteases"/>
    <property type="match status" value="1"/>
</dbReference>
<keyword evidence="6" id="KW-0645">Protease</keyword>
<evidence type="ECO:0000256" key="4">
    <source>
        <dbReference type="ARBA" id="ARBA00023136"/>
    </source>
</evidence>
<reference evidence="6" key="1">
    <citation type="submission" date="2021-03" db="EMBL/GenBank/DDBJ databases">
        <title>Whole genome shotgun sequence of Actinoplanes auranticolor NBRC 12245.</title>
        <authorList>
            <person name="Komaki H."/>
            <person name="Tamura T."/>
        </authorList>
    </citation>
    <scope>NUCLEOTIDE SEQUENCE</scope>
    <source>
        <strain evidence="6">NBRC 12245</strain>
    </source>
</reference>
<dbReference type="GO" id="GO:0006508">
    <property type="term" value="P:proteolysis"/>
    <property type="evidence" value="ECO:0007669"/>
    <property type="project" value="UniProtKB-KW"/>
</dbReference>
<evidence type="ECO:0000313" key="7">
    <source>
        <dbReference type="Proteomes" id="UP000681340"/>
    </source>
</evidence>
<dbReference type="InterPro" id="IPR043504">
    <property type="entry name" value="Peptidase_S1_PA_chymotrypsin"/>
</dbReference>
<dbReference type="PANTHER" id="PTHR43019">
    <property type="entry name" value="SERINE ENDOPROTEASE DEGS"/>
    <property type="match status" value="1"/>
</dbReference>
<dbReference type="Gene3D" id="2.40.10.10">
    <property type="entry name" value="Trypsin-like serine proteases"/>
    <property type="match status" value="2"/>
</dbReference>
<dbReference type="PRINTS" id="PR00834">
    <property type="entry name" value="PROTEASES2C"/>
</dbReference>
<dbReference type="RefSeq" id="WP_212986271.1">
    <property type="nucleotide sequence ID" value="NZ_BAABEA010000029.1"/>
</dbReference>
<dbReference type="InterPro" id="IPR047680">
    <property type="entry name" value="MarP-like"/>
</dbReference>
<evidence type="ECO:0000256" key="3">
    <source>
        <dbReference type="ARBA" id="ARBA00022989"/>
    </source>
</evidence>
<dbReference type="InterPro" id="IPR009003">
    <property type="entry name" value="Peptidase_S1_PA"/>
</dbReference>
<evidence type="ECO:0000256" key="5">
    <source>
        <dbReference type="SAM" id="Phobius"/>
    </source>
</evidence>
<protein>
    <submittedName>
        <fullName evidence="6">Serine protease</fullName>
    </submittedName>
</protein>
<dbReference type="GO" id="GO:0004252">
    <property type="term" value="F:serine-type endopeptidase activity"/>
    <property type="evidence" value="ECO:0007669"/>
    <property type="project" value="InterPro"/>
</dbReference>
<evidence type="ECO:0000256" key="2">
    <source>
        <dbReference type="ARBA" id="ARBA00022692"/>
    </source>
</evidence>
<accession>A0A919VI28</accession>
<evidence type="ECO:0000256" key="1">
    <source>
        <dbReference type="ARBA" id="ARBA00004141"/>
    </source>
</evidence>
<gene>
    <name evidence="6" type="ORF">Aau02nite_01120</name>
</gene>
<dbReference type="InterPro" id="IPR003825">
    <property type="entry name" value="Colicin-V_CvpA"/>
</dbReference>
<keyword evidence="2 5" id="KW-0812">Transmembrane</keyword>
<feature type="transmembrane region" description="Helical" evidence="5">
    <location>
        <begin position="56"/>
        <end position="80"/>
    </location>
</feature>
<comment type="caution">
    <text evidence="6">The sequence shown here is derived from an EMBL/GenBank/DDBJ whole genome shotgun (WGS) entry which is preliminary data.</text>
</comment>
<comment type="subcellular location">
    <subcellularLocation>
        <location evidence="1">Membrane</location>
        <topology evidence="1">Multi-pass membrane protein</topology>
    </subcellularLocation>
</comment>
<organism evidence="6 7">
    <name type="scientific">Actinoplanes auranticolor</name>
    <dbReference type="NCBI Taxonomy" id="47988"/>
    <lineage>
        <taxon>Bacteria</taxon>
        <taxon>Bacillati</taxon>
        <taxon>Actinomycetota</taxon>
        <taxon>Actinomycetes</taxon>
        <taxon>Micromonosporales</taxon>
        <taxon>Micromonosporaceae</taxon>
        <taxon>Actinoplanes</taxon>
    </lineage>
</organism>
<keyword evidence="3 5" id="KW-1133">Transmembrane helix</keyword>
<dbReference type="PANTHER" id="PTHR43019:SF23">
    <property type="entry name" value="PROTEASE DO-LIKE 5, CHLOROPLASTIC"/>
    <property type="match status" value="1"/>
</dbReference>
<feature type="transmembrane region" description="Helical" evidence="5">
    <location>
        <begin position="31"/>
        <end position="49"/>
    </location>
</feature>
<dbReference type="GO" id="GO:0016020">
    <property type="term" value="C:membrane"/>
    <property type="evidence" value="ECO:0007669"/>
    <property type="project" value="UniProtKB-SubCell"/>
</dbReference>
<keyword evidence="7" id="KW-1185">Reference proteome</keyword>
<dbReference type="Pfam" id="PF02674">
    <property type="entry name" value="Colicin_V"/>
    <property type="match status" value="1"/>
</dbReference>
<dbReference type="AlphaFoldDB" id="A0A919VI28"/>
<dbReference type="Proteomes" id="UP000681340">
    <property type="component" value="Unassembled WGS sequence"/>
</dbReference>
<keyword evidence="4 5" id="KW-0472">Membrane</keyword>
<evidence type="ECO:0000313" key="6">
    <source>
        <dbReference type="EMBL" id="GIM62985.1"/>
    </source>
</evidence>
<dbReference type="EMBL" id="BOQL01000001">
    <property type="protein sequence ID" value="GIM62985.1"/>
    <property type="molecule type" value="Genomic_DNA"/>
</dbReference>
<dbReference type="Pfam" id="PF13365">
    <property type="entry name" value="Trypsin_2"/>
    <property type="match status" value="1"/>
</dbReference>
<feature type="transmembrane region" description="Helical" evidence="5">
    <location>
        <begin position="100"/>
        <end position="121"/>
    </location>
</feature>
<dbReference type="InterPro" id="IPR001940">
    <property type="entry name" value="Peptidase_S1C"/>
</dbReference>
<proteinExistence type="predicted"/>
<dbReference type="NCBIfam" id="NF033740">
    <property type="entry name" value="MarP_fam_protase"/>
    <property type="match status" value="1"/>
</dbReference>
<dbReference type="GO" id="GO:0009403">
    <property type="term" value="P:toxin biosynthetic process"/>
    <property type="evidence" value="ECO:0007669"/>
    <property type="project" value="InterPro"/>
</dbReference>
<keyword evidence="6" id="KW-0378">Hydrolase</keyword>